<comment type="caution">
    <text evidence="2">The sequence shown here is derived from an EMBL/GenBank/DDBJ whole genome shotgun (WGS) entry which is preliminary data.</text>
</comment>
<name>A0AAD5YSE7_9AGAR</name>
<accession>A0AAD5YSE7</accession>
<evidence type="ECO:0000313" key="2">
    <source>
        <dbReference type="EMBL" id="KAJ3571245.1"/>
    </source>
</evidence>
<dbReference type="Proteomes" id="UP001213000">
    <property type="component" value="Unassembled WGS sequence"/>
</dbReference>
<protein>
    <submittedName>
        <fullName evidence="2">Uncharacterized protein</fullName>
    </submittedName>
</protein>
<sequence>MQKVVRIQYYDTQRFQGDCRLTPSQARRVSVINSTSPNPSKPCKVYSDSDDGDNAPSLLDVTNIKREQRSGETSIPQQIRPELQVTTPLHLHIPYSTYEAVEEAVYTAEKALGFSWRPSQILKDQDGNMKKRTISCTSYAKPQTSHLAVVDPGDWRQGKSGRSDCKAHVNILSQAGGAFWTLMHIDLEHNHPSFFSPWRLTASTPLIISAQTYVEGEIWGSSFGGSPDHHIMISDGRREAQDTADAEGGYFAGVIAHLRCLKQQDPGLDLRLQLDTSNTVVALCAYNCNAYSCTLKTGIAIDSLGKSRNIWYCLQKSESVAMHTWILQSHLDAARQAPEVLASDRHIFLCIAVPSVMPFTQHIYYLHHLTSNINQNLRSRIGHKNWVSFNQKFWVIWR</sequence>
<dbReference type="PANTHER" id="PTHR47718">
    <property type="entry name" value="OS01G0519700 PROTEIN"/>
    <property type="match status" value="1"/>
</dbReference>
<evidence type="ECO:0000256" key="1">
    <source>
        <dbReference type="SAM" id="MobiDB-lite"/>
    </source>
</evidence>
<reference evidence="2" key="1">
    <citation type="submission" date="2022-07" db="EMBL/GenBank/DDBJ databases">
        <title>Genome Sequence of Leucocoprinus birnbaumii.</title>
        <authorList>
            <person name="Buettner E."/>
        </authorList>
    </citation>
    <scope>NUCLEOTIDE SEQUENCE</scope>
    <source>
        <strain evidence="2">VT141</strain>
    </source>
</reference>
<feature type="region of interest" description="Disordered" evidence="1">
    <location>
        <begin position="32"/>
        <end position="54"/>
    </location>
</feature>
<keyword evidence="3" id="KW-1185">Reference proteome</keyword>
<dbReference type="AlphaFoldDB" id="A0AAD5YSE7"/>
<gene>
    <name evidence="2" type="ORF">NP233_g3878</name>
</gene>
<organism evidence="2 3">
    <name type="scientific">Leucocoprinus birnbaumii</name>
    <dbReference type="NCBI Taxonomy" id="56174"/>
    <lineage>
        <taxon>Eukaryota</taxon>
        <taxon>Fungi</taxon>
        <taxon>Dikarya</taxon>
        <taxon>Basidiomycota</taxon>
        <taxon>Agaricomycotina</taxon>
        <taxon>Agaricomycetes</taxon>
        <taxon>Agaricomycetidae</taxon>
        <taxon>Agaricales</taxon>
        <taxon>Agaricineae</taxon>
        <taxon>Agaricaceae</taxon>
        <taxon>Leucocoprinus</taxon>
    </lineage>
</organism>
<evidence type="ECO:0000313" key="3">
    <source>
        <dbReference type="Proteomes" id="UP001213000"/>
    </source>
</evidence>
<proteinExistence type="predicted"/>
<dbReference type="EMBL" id="JANIEX010000195">
    <property type="protein sequence ID" value="KAJ3571245.1"/>
    <property type="molecule type" value="Genomic_DNA"/>
</dbReference>